<dbReference type="GO" id="GO:0071963">
    <property type="term" value="P:establishment or maintenance of cell polarity regulating cell shape"/>
    <property type="evidence" value="ECO:0007669"/>
    <property type="project" value="TreeGrafter"/>
</dbReference>
<dbReference type="AlphaFoldDB" id="A0AA85A7T3"/>
<evidence type="ECO:0000256" key="8">
    <source>
        <dbReference type="SAM" id="Phobius"/>
    </source>
</evidence>
<evidence type="ECO:0000259" key="9">
    <source>
        <dbReference type="PROSITE" id="PS50021"/>
    </source>
</evidence>
<reference evidence="11" key="1">
    <citation type="submission" date="2023-11" db="UniProtKB">
        <authorList>
            <consortium name="WormBaseParasite"/>
        </authorList>
    </citation>
    <scope>IDENTIFICATION</scope>
</reference>
<dbReference type="InterPro" id="IPR028433">
    <property type="entry name" value="Parvin"/>
</dbReference>
<comment type="subcellular location">
    <subcellularLocation>
        <location evidence="1">Cytoplasm</location>
        <location evidence="1">Cytoskeleton</location>
    </subcellularLocation>
</comment>
<dbReference type="GO" id="GO:0030031">
    <property type="term" value="P:cell projection assembly"/>
    <property type="evidence" value="ECO:0007669"/>
    <property type="project" value="TreeGrafter"/>
</dbReference>
<dbReference type="Proteomes" id="UP000050790">
    <property type="component" value="Unassembled WGS sequence"/>
</dbReference>
<accession>A0AA85A7T3</accession>
<dbReference type="InterPro" id="IPR001715">
    <property type="entry name" value="CH_dom"/>
</dbReference>
<dbReference type="PROSITE" id="PS50021">
    <property type="entry name" value="CH"/>
    <property type="match status" value="1"/>
</dbReference>
<dbReference type="InterPro" id="IPR036872">
    <property type="entry name" value="CH_dom_sf"/>
</dbReference>
<feature type="transmembrane region" description="Helical" evidence="8">
    <location>
        <begin position="258"/>
        <end position="281"/>
    </location>
</feature>
<evidence type="ECO:0000256" key="2">
    <source>
        <dbReference type="ARBA" id="ARBA00005666"/>
    </source>
</evidence>
<dbReference type="GO" id="GO:0003779">
    <property type="term" value="F:actin binding"/>
    <property type="evidence" value="ECO:0007669"/>
    <property type="project" value="UniProtKB-KW"/>
</dbReference>
<keyword evidence="8" id="KW-0472">Membrane</keyword>
<evidence type="ECO:0000256" key="5">
    <source>
        <dbReference type="ARBA" id="ARBA00022889"/>
    </source>
</evidence>
<dbReference type="Gene3D" id="1.20.1070.10">
    <property type="entry name" value="Rhodopsin 7-helix transmembrane proteins"/>
    <property type="match status" value="1"/>
</dbReference>
<dbReference type="Gene3D" id="1.10.418.10">
    <property type="entry name" value="Calponin-like domain"/>
    <property type="match status" value="1"/>
</dbReference>
<dbReference type="GO" id="GO:0005925">
    <property type="term" value="C:focal adhesion"/>
    <property type="evidence" value="ECO:0007669"/>
    <property type="project" value="TreeGrafter"/>
</dbReference>
<keyword evidence="7" id="KW-0206">Cytoskeleton</keyword>
<evidence type="ECO:0000256" key="7">
    <source>
        <dbReference type="ARBA" id="ARBA00023212"/>
    </source>
</evidence>
<dbReference type="WBParaSite" id="SMRG1_68930.1">
    <property type="protein sequence ID" value="SMRG1_68930.1"/>
    <property type="gene ID" value="SMRG1_68930"/>
</dbReference>
<keyword evidence="6" id="KW-0009">Actin-binding</keyword>
<dbReference type="GO" id="GO:0015629">
    <property type="term" value="C:actin cytoskeleton"/>
    <property type="evidence" value="ECO:0007669"/>
    <property type="project" value="TreeGrafter"/>
</dbReference>
<dbReference type="GO" id="GO:0034446">
    <property type="term" value="P:substrate adhesion-dependent cell spreading"/>
    <property type="evidence" value="ECO:0007669"/>
    <property type="project" value="TreeGrafter"/>
</dbReference>
<keyword evidence="4" id="KW-0677">Repeat</keyword>
<evidence type="ECO:0000256" key="4">
    <source>
        <dbReference type="ARBA" id="ARBA00022737"/>
    </source>
</evidence>
<dbReference type="SUPFAM" id="SSF47576">
    <property type="entry name" value="Calponin-homology domain, CH-domain"/>
    <property type="match status" value="1"/>
</dbReference>
<feature type="domain" description="Calponin-homology (CH)" evidence="9">
    <location>
        <begin position="36"/>
        <end position="151"/>
    </location>
</feature>
<dbReference type="GO" id="GO:0030036">
    <property type="term" value="P:actin cytoskeleton organization"/>
    <property type="evidence" value="ECO:0007669"/>
    <property type="project" value="InterPro"/>
</dbReference>
<evidence type="ECO:0000313" key="11">
    <source>
        <dbReference type="WBParaSite" id="SMRG1_68930.1"/>
    </source>
</evidence>
<keyword evidence="8" id="KW-1133">Transmembrane helix</keyword>
<dbReference type="GO" id="GO:0005737">
    <property type="term" value="C:cytoplasm"/>
    <property type="evidence" value="ECO:0007669"/>
    <property type="project" value="TreeGrafter"/>
</dbReference>
<feature type="transmembrane region" description="Helical" evidence="8">
    <location>
        <begin position="123"/>
        <end position="147"/>
    </location>
</feature>
<dbReference type="Pfam" id="PF00307">
    <property type="entry name" value="CH"/>
    <property type="match status" value="1"/>
</dbReference>
<keyword evidence="3" id="KW-0963">Cytoplasm</keyword>
<sequence>MVVSALTTDDPKQYQLEEGQERSFIEKSSQNSESVKNLVDKLLTWINNELSEHRILVREIQEDLYDGQLLQKLVEKLAKIKLDHPELTLSEIGQLLRLRSSPSLTCALSTNGHPMNDKDLLSFLFSTVLTYMVPCILLVFINLILLIKLISIKSKRRILCKTMNKNIQVINWYNTTTNTNTTNNNDQINLSSNELISMNPITPPPPPSLPPALTTTRTSSSVVIATNEQENSLTSTITTILQRRRHTITEDRKEIGRIVALLLLSFFYLCFTFPVSISLTIRANLNYKHSNCLHLLYAHLSRLLTSIKDINYALNGYTYAVFFQFYRTKLLKILTCKCTTTSNHTTHTYTNTTINKNIHKHPYRYRQSKTENSKYTDE</sequence>
<organism evidence="10 11">
    <name type="scientific">Schistosoma margrebowiei</name>
    <dbReference type="NCBI Taxonomy" id="48269"/>
    <lineage>
        <taxon>Eukaryota</taxon>
        <taxon>Metazoa</taxon>
        <taxon>Spiralia</taxon>
        <taxon>Lophotrochozoa</taxon>
        <taxon>Platyhelminthes</taxon>
        <taxon>Trematoda</taxon>
        <taxon>Digenea</taxon>
        <taxon>Strigeidida</taxon>
        <taxon>Schistosomatoidea</taxon>
        <taxon>Schistosomatidae</taxon>
        <taxon>Schistosoma</taxon>
    </lineage>
</organism>
<evidence type="ECO:0000313" key="10">
    <source>
        <dbReference type="Proteomes" id="UP000050790"/>
    </source>
</evidence>
<dbReference type="PANTHER" id="PTHR12114">
    <property type="entry name" value="PARVIN"/>
    <property type="match status" value="1"/>
</dbReference>
<protein>
    <recommendedName>
        <fullName evidence="9">Calponin-homology (CH) domain-containing protein</fullName>
    </recommendedName>
</protein>
<name>A0AA85A7T3_9TREM</name>
<evidence type="ECO:0000256" key="3">
    <source>
        <dbReference type="ARBA" id="ARBA00022490"/>
    </source>
</evidence>
<dbReference type="PANTHER" id="PTHR12114:SF4">
    <property type="entry name" value="GH23568P"/>
    <property type="match status" value="1"/>
</dbReference>
<evidence type="ECO:0000256" key="6">
    <source>
        <dbReference type="ARBA" id="ARBA00023203"/>
    </source>
</evidence>
<proteinExistence type="inferred from homology"/>
<keyword evidence="5" id="KW-0130">Cell adhesion</keyword>
<comment type="similarity">
    <text evidence="2">Belongs to the parvin family.</text>
</comment>
<keyword evidence="8" id="KW-0812">Transmembrane</keyword>
<evidence type="ECO:0000256" key="1">
    <source>
        <dbReference type="ARBA" id="ARBA00004245"/>
    </source>
</evidence>